<evidence type="ECO:0000313" key="2">
    <source>
        <dbReference type="Proteomes" id="UP001257659"/>
    </source>
</evidence>
<organism evidence="1 2">
    <name type="scientific">Mesonia maritima</name>
    <dbReference type="NCBI Taxonomy" id="1793873"/>
    <lineage>
        <taxon>Bacteria</taxon>
        <taxon>Pseudomonadati</taxon>
        <taxon>Bacteroidota</taxon>
        <taxon>Flavobacteriia</taxon>
        <taxon>Flavobacteriales</taxon>
        <taxon>Flavobacteriaceae</taxon>
        <taxon>Mesonia</taxon>
    </lineage>
</organism>
<protein>
    <recommendedName>
        <fullName evidence="3">Lipoprotein</fullName>
    </recommendedName>
</protein>
<dbReference type="Proteomes" id="UP001257659">
    <property type="component" value="Unassembled WGS sequence"/>
</dbReference>
<reference evidence="1 2" key="1">
    <citation type="submission" date="2023-07" db="EMBL/GenBank/DDBJ databases">
        <title>Genomic Encyclopedia of Type Strains, Phase IV (KMG-IV): sequencing the most valuable type-strain genomes for metagenomic binning, comparative biology and taxonomic classification.</title>
        <authorList>
            <person name="Goeker M."/>
        </authorList>
    </citation>
    <scope>NUCLEOTIDE SEQUENCE [LARGE SCALE GENOMIC DNA]</scope>
    <source>
        <strain evidence="1 2">DSM 102814</strain>
    </source>
</reference>
<sequence>MMNKVHILFSVFLFFCCSTLTNLNECNMLEVALEKILVNKKIYTHIKSKVEKGEQVHISLTENVNCNIENKLFITLSKAETPKYNSNKLWVNVDERFKKKYDFIDLKKYSIQNDTIYINLFYVSKNIEIQAKLNKNNQDEWNVNEVDLIQF</sequence>
<comment type="caution">
    <text evidence="1">The sequence shown here is derived from an EMBL/GenBank/DDBJ whole genome shotgun (WGS) entry which is preliminary data.</text>
</comment>
<accession>A0ABU1K333</accession>
<evidence type="ECO:0008006" key="3">
    <source>
        <dbReference type="Google" id="ProtNLM"/>
    </source>
</evidence>
<evidence type="ECO:0000313" key="1">
    <source>
        <dbReference type="EMBL" id="MDR6300015.1"/>
    </source>
</evidence>
<dbReference type="RefSeq" id="WP_309726923.1">
    <property type="nucleotide sequence ID" value="NZ_JAVDQA010000001.1"/>
</dbReference>
<gene>
    <name evidence="1" type="ORF">GGR31_000631</name>
</gene>
<dbReference type="EMBL" id="JAVDQA010000001">
    <property type="protein sequence ID" value="MDR6300015.1"/>
    <property type="molecule type" value="Genomic_DNA"/>
</dbReference>
<keyword evidence="2" id="KW-1185">Reference proteome</keyword>
<proteinExistence type="predicted"/>
<name>A0ABU1K333_9FLAO</name>